<evidence type="ECO:0000313" key="3">
    <source>
        <dbReference type="Proteomes" id="UP001217476"/>
    </source>
</evidence>
<keyword evidence="1" id="KW-1133">Transmembrane helix</keyword>
<protein>
    <submittedName>
        <fullName evidence="2">Uncharacterized protein</fullName>
    </submittedName>
</protein>
<evidence type="ECO:0000256" key="1">
    <source>
        <dbReference type="SAM" id="Phobius"/>
    </source>
</evidence>
<proteinExistence type="predicted"/>
<accession>A0AAJ5VVP1</accession>
<dbReference type="Proteomes" id="UP001217476">
    <property type="component" value="Chromosome"/>
</dbReference>
<keyword evidence="1" id="KW-0812">Transmembrane</keyword>
<evidence type="ECO:0000313" key="2">
    <source>
        <dbReference type="EMBL" id="WEK04740.1"/>
    </source>
</evidence>
<feature type="transmembrane region" description="Helical" evidence="1">
    <location>
        <begin position="6"/>
        <end position="26"/>
    </location>
</feature>
<sequence>MQIVLFLVLAVSLVSILVGLGFGLFAKGKRRRGWNAVTIALFGAIFSVIGLIWATDEDARSEGYLDYLDQLSASAAGYEEPNAWADERDARREQQRAEEAAIREHFELTAAEIKEIEEGLTLEYIRQDRWPAVRCKINSVQNRSFAFCEGVGTVAAGGLFLLSRNNGDAVVTPMNGRAMQHFSAVRYVTSITEKRFPVLDIDEGDLRGQVELISTALASFE</sequence>
<reference evidence="2" key="1">
    <citation type="submission" date="2023-03" db="EMBL/GenBank/DDBJ databases">
        <title>Andean soil-derived lignocellulolytic bacterial consortium as a source of novel taxa and putative plastic-active enzymes.</title>
        <authorList>
            <person name="Diaz-Garcia L."/>
            <person name="Chuvochina M."/>
            <person name="Feuerriegel G."/>
            <person name="Bunk B."/>
            <person name="Sproer C."/>
            <person name="Streit W.R."/>
            <person name="Rodriguez L.M."/>
            <person name="Overmann J."/>
            <person name="Jimenez D.J."/>
        </authorList>
    </citation>
    <scope>NUCLEOTIDE SEQUENCE</scope>
    <source>
        <strain evidence="2">MAG 4196</strain>
    </source>
</reference>
<dbReference type="EMBL" id="CP119312">
    <property type="protein sequence ID" value="WEK04740.1"/>
    <property type="molecule type" value="Genomic_DNA"/>
</dbReference>
<name>A0AAJ5VVP1_9HYPH</name>
<gene>
    <name evidence="2" type="ORF">P0Y65_00325</name>
</gene>
<dbReference type="AlphaFoldDB" id="A0AAJ5VVP1"/>
<feature type="transmembrane region" description="Helical" evidence="1">
    <location>
        <begin position="33"/>
        <end position="54"/>
    </location>
</feature>
<keyword evidence="1" id="KW-0472">Membrane</keyword>
<organism evidence="2 3">
    <name type="scientific">Candidatus Devosia phytovorans</name>
    <dbReference type="NCBI Taxonomy" id="3121372"/>
    <lineage>
        <taxon>Bacteria</taxon>
        <taxon>Pseudomonadati</taxon>
        <taxon>Pseudomonadota</taxon>
        <taxon>Alphaproteobacteria</taxon>
        <taxon>Hyphomicrobiales</taxon>
        <taxon>Devosiaceae</taxon>
        <taxon>Devosia</taxon>
    </lineage>
</organism>